<dbReference type="EMBL" id="OU963908">
    <property type="protein sequence ID" value="CAH2982525.1"/>
    <property type="molecule type" value="Genomic_DNA"/>
</dbReference>
<evidence type="ECO:0000259" key="21">
    <source>
        <dbReference type="PROSITE" id="PS51327"/>
    </source>
</evidence>
<dbReference type="Gene3D" id="3.30.160.380">
    <property type="entry name" value="Dicer dimerisation domain"/>
    <property type="match status" value="1"/>
</dbReference>
<dbReference type="Pfam" id="PF20931">
    <property type="entry name" value="Dicer_platform"/>
    <property type="match status" value="1"/>
</dbReference>
<dbReference type="PROSITE" id="PS50137">
    <property type="entry name" value="DS_RBD"/>
    <property type="match status" value="1"/>
</dbReference>
<evidence type="ECO:0000256" key="4">
    <source>
        <dbReference type="ARBA" id="ARBA00022723"/>
    </source>
</evidence>
<name>A0ABN8L6B6_CHISP</name>
<evidence type="ECO:0000256" key="16">
    <source>
        <dbReference type="PROSITE-ProRule" id="PRU00657"/>
    </source>
</evidence>
<dbReference type="PROSITE" id="PS00517">
    <property type="entry name" value="RNASE_3_1"/>
    <property type="match status" value="1"/>
</dbReference>
<dbReference type="InterPro" id="IPR014720">
    <property type="entry name" value="dsRBD_dom"/>
</dbReference>
<feature type="domain" description="RNase III" evidence="18">
    <location>
        <begin position="938"/>
        <end position="1146"/>
    </location>
</feature>
<organism evidence="22 23">
    <name type="scientific">Chilo suppressalis</name>
    <name type="common">Asiatic rice borer moth</name>
    <dbReference type="NCBI Taxonomy" id="168631"/>
    <lineage>
        <taxon>Eukaryota</taxon>
        <taxon>Metazoa</taxon>
        <taxon>Ecdysozoa</taxon>
        <taxon>Arthropoda</taxon>
        <taxon>Hexapoda</taxon>
        <taxon>Insecta</taxon>
        <taxon>Pterygota</taxon>
        <taxon>Neoptera</taxon>
        <taxon>Endopterygota</taxon>
        <taxon>Lepidoptera</taxon>
        <taxon>Glossata</taxon>
        <taxon>Ditrysia</taxon>
        <taxon>Pyraloidea</taxon>
        <taxon>Crambidae</taxon>
        <taxon>Crambinae</taxon>
        <taxon>Chilo</taxon>
    </lineage>
</organism>
<comment type="similarity">
    <text evidence="15">Belongs to the helicase family. Dicer subfamily.</text>
</comment>
<dbReference type="InterPro" id="IPR048512">
    <property type="entry name" value="Dicer_platform"/>
</dbReference>
<evidence type="ECO:0000256" key="3">
    <source>
        <dbReference type="ARBA" id="ARBA00022722"/>
    </source>
</evidence>
<keyword evidence="11" id="KW-0460">Magnesium</keyword>
<dbReference type="InterPro" id="IPR036085">
    <property type="entry name" value="PAZ_dom_sf"/>
</dbReference>
<comment type="cofactor">
    <cofactor evidence="1">
        <name>Mn(2+)</name>
        <dbReference type="ChEBI" id="CHEBI:29035"/>
    </cofactor>
</comment>
<dbReference type="Gene3D" id="1.10.1520.10">
    <property type="entry name" value="Ribonuclease III domain"/>
    <property type="match status" value="2"/>
</dbReference>
<keyword evidence="6" id="KW-0547">Nucleotide-binding</keyword>
<dbReference type="InterPro" id="IPR038248">
    <property type="entry name" value="Dicer_dimer_sf"/>
</dbReference>
<evidence type="ECO:0000313" key="22">
    <source>
        <dbReference type="EMBL" id="CAH2982525.1"/>
    </source>
</evidence>
<keyword evidence="4" id="KW-0479">Metal-binding</keyword>
<dbReference type="InterPro" id="IPR048513">
    <property type="entry name" value="Dicer_PBD"/>
</dbReference>
<dbReference type="Pfam" id="PF20932">
    <property type="entry name" value="Dicer_dsRBD"/>
    <property type="match status" value="1"/>
</dbReference>
<dbReference type="PROSITE" id="PS50142">
    <property type="entry name" value="RNASE_3_2"/>
    <property type="match status" value="2"/>
</dbReference>
<evidence type="ECO:0000259" key="17">
    <source>
        <dbReference type="PROSITE" id="PS50137"/>
    </source>
</evidence>
<keyword evidence="9" id="KW-0347">Helicase</keyword>
<feature type="domain" description="PAZ" evidence="19">
    <location>
        <begin position="618"/>
        <end position="727"/>
    </location>
</feature>
<gene>
    <name evidence="22" type="ORF">CHILSU_LOCUS2939</name>
</gene>
<accession>A0ABN8L6B6</accession>
<evidence type="ECO:0000256" key="1">
    <source>
        <dbReference type="ARBA" id="ARBA00001936"/>
    </source>
</evidence>
<evidence type="ECO:0000313" key="23">
    <source>
        <dbReference type="Proteomes" id="UP001153292"/>
    </source>
</evidence>
<keyword evidence="7" id="KW-0255">Endonuclease</keyword>
<dbReference type="Gene3D" id="3.30.160.20">
    <property type="match status" value="1"/>
</dbReference>
<keyword evidence="14" id="KW-0464">Manganese</keyword>
<dbReference type="SMART" id="SM00490">
    <property type="entry name" value="HELICc"/>
    <property type="match status" value="1"/>
</dbReference>
<evidence type="ECO:0000256" key="9">
    <source>
        <dbReference type="ARBA" id="ARBA00022806"/>
    </source>
</evidence>
<dbReference type="PANTHER" id="PTHR14950">
    <property type="entry name" value="DICER-RELATED"/>
    <property type="match status" value="1"/>
</dbReference>
<dbReference type="Gene3D" id="3.40.50.300">
    <property type="entry name" value="P-loop containing nucleotide triphosphate hydrolases"/>
    <property type="match status" value="1"/>
</dbReference>
<dbReference type="InterPro" id="IPR000999">
    <property type="entry name" value="RNase_III_dom"/>
</dbReference>
<dbReference type="Pfam" id="PF03368">
    <property type="entry name" value="Dicer_dimer"/>
    <property type="match status" value="1"/>
</dbReference>
<dbReference type="InterPro" id="IPR044441">
    <property type="entry name" value="DICER_DSRM"/>
</dbReference>
<comment type="cofactor">
    <cofactor evidence="2">
        <name>Mg(2+)</name>
        <dbReference type="ChEBI" id="CHEBI:18420"/>
    </cofactor>
</comment>
<evidence type="ECO:0000256" key="2">
    <source>
        <dbReference type="ARBA" id="ARBA00001946"/>
    </source>
</evidence>
<feature type="domain" description="Helicase C-terminal" evidence="20">
    <location>
        <begin position="153"/>
        <end position="316"/>
    </location>
</feature>
<feature type="domain" description="DRBM" evidence="17">
    <location>
        <begin position="1428"/>
        <end position="1450"/>
    </location>
</feature>
<dbReference type="InterPro" id="IPR003100">
    <property type="entry name" value="PAZ_dom"/>
</dbReference>
<evidence type="ECO:0000256" key="6">
    <source>
        <dbReference type="ARBA" id="ARBA00022741"/>
    </source>
</evidence>
<sequence length="1450" mass="166226">MNGARILLEDLKAIILSIELPRVRGTCDVPLERGQLDITTDPKKIVKAVKNMIEGMITLMNELGSYGGSLGILAYTILLERLKRKCSSKEEDLLYQIAITHSTEARMVLLDSMANDTGYDRILKHSSKKLLYILQILKEYNPKYYNSPGALMKINKGRKPLSGIIFAQQRFTAKVLYNLLKDVREANPDEFGFLKHDFIVGFNINPMKSTREQHYLKKCSHKALLKFKNKDLNCLISTSVIEEGVDISQCLLVVRYDPPLEYRSYIQSKGRARSSESSFVLLVSETNRDNFLKQYAAFQRTENFIQRMLVGNTEEREAPTAEDIREGLYDDDEIPPYITECGNRLSAASAISLISRYCSTLPHDQFTVITPMWILEKDRNKEKNTITIIMPIACPVKEKIKGQPFETLKSAKRSAALNACVRLHQEGELDRVTLLPRHYGKVNFEDPDIKQCFLNWRWDEKDDKDENAPKPGTKKMVRKYEKVFPSCLKSSKTWIMGQRTFYLHVIKMKTAFEEPSESRERALYNLLRRSEGYGLLTPSALPKLCDFPMFLTVGEVATSLEVNYAVIQLDLPLFEIVKQFHHFIFDQVLDIAKKFLVYDGEDNNMFVVPIKSEDGYNIDWDVMLKYKTVRPVEIPSSEERRKLRVTREDYQNTVVTPWYRGCLLTERYIVSDVIEYMTPKSQFDSHSYGTYEDYYASKYNLEIYGQKDQPLLEVRNISTRGNCLMPRAASIRAFTEKQRKLVAAAQGDDKPTNAFMEIFIPEFCIKYDYPGVLWYKAIMLPSIVHRVFNLLIAHELREEITIGTKYGKTHLDRGEEWLPIQVDLHIAMKSLLSQVEEPTAINTIDRINNPIDDTVPRPLNIVSMKETVYQLQNKKISKEYPWDEKIEPVDIERNLSTVTVMDIECYDEFVSARVDPEQPKVVKSPERPTTSAAIMPPPRKYIDKIKLLTRTPKGRGPELRDILSALTTINSGDSFNLERAETLGDSFLKFAASLYLFHKFPQLNEGQLTNIKCKLLGNRNLYYAGSRVKLGGRMKIELFSPRRDFLVPGFFAPQDAKDLIEAKQLRPTFLIGMHFPRDEALQGELSTNSKDVIHNRYVDMDDAAEEEPFGCAQNAMQCYVKSQAVSDKSVADCVEAFIGTYLLSGGVLGAVKFLEWMRILPAQDNFAQLLYKSIPTVLSENKATVADVEFLLNSSRKDIEQILQYKFKDPSYLLEAMSHPSYIRNRLTRSYERLEFLGDAILDFLITAHIFENSEELKPGDLTDLRSALVNNVTFASYVVKLGIYKHLCSQLNPTLDCAIIAFVEHQEQRDHEIIEDVLYLIEEDECHLAEYVEVPKVLSDIFESLIGGIYLDCGGDLQIVWSVIYRIMWKEIDAFSKIIPKQPVRVLHEKMHACPEFGKPQMTDSDVPKVMVPVTITKNGKRHTVYGFGNNKFQAKRAAAKMALKILSL</sequence>
<reference evidence="22" key="1">
    <citation type="submission" date="2021-12" db="EMBL/GenBank/DDBJ databases">
        <authorList>
            <person name="King R."/>
        </authorList>
    </citation>
    <scope>NUCLEOTIDE SEQUENCE</scope>
</reference>
<evidence type="ECO:0000256" key="10">
    <source>
        <dbReference type="ARBA" id="ARBA00022840"/>
    </source>
</evidence>
<evidence type="ECO:0000256" key="7">
    <source>
        <dbReference type="ARBA" id="ARBA00022759"/>
    </source>
</evidence>
<evidence type="ECO:0000259" key="20">
    <source>
        <dbReference type="PROSITE" id="PS51194"/>
    </source>
</evidence>
<dbReference type="CDD" id="cd00593">
    <property type="entry name" value="RIBOc"/>
    <property type="match status" value="2"/>
</dbReference>
<dbReference type="PROSITE" id="PS51327">
    <property type="entry name" value="DICER_DSRBF"/>
    <property type="match status" value="1"/>
</dbReference>
<evidence type="ECO:0000256" key="11">
    <source>
        <dbReference type="ARBA" id="ARBA00022842"/>
    </source>
</evidence>
<dbReference type="Pfam" id="PF02170">
    <property type="entry name" value="PAZ"/>
    <property type="match status" value="1"/>
</dbReference>
<dbReference type="CDD" id="cd15903">
    <property type="entry name" value="Dicer_PBD"/>
    <property type="match status" value="1"/>
</dbReference>
<evidence type="ECO:0000256" key="14">
    <source>
        <dbReference type="ARBA" id="ARBA00023211"/>
    </source>
</evidence>
<evidence type="ECO:0000259" key="18">
    <source>
        <dbReference type="PROSITE" id="PS50142"/>
    </source>
</evidence>
<dbReference type="InterPro" id="IPR027417">
    <property type="entry name" value="P-loop_NTPase"/>
</dbReference>
<keyword evidence="10" id="KW-0067">ATP-binding</keyword>
<proteinExistence type="inferred from homology"/>
<dbReference type="SMART" id="SM00535">
    <property type="entry name" value="RIBOc"/>
    <property type="match status" value="2"/>
</dbReference>
<evidence type="ECO:0008006" key="24">
    <source>
        <dbReference type="Google" id="ProtNLM"/>
    </source>
</evidence>
<evidence type="ECO:0000256" key="5">
    <source>
        <dbReference type="ARBA" id="ARBA00022737"/>
    </source>
</evidence>
<dbReference type="Gene3D" id="2.170.260.10">
    <property type="entry name" value="paz domain"/>
    <property type="match status" value="1"/>
</dbReference>
<dbReference type="InterPro" id="IPR001650">
    <property type="entry name" value="Helicase_C-like"/>
</dbReference>
<dbReference type="Pfam" id="PF00271">
    <property type="entry name" value="Helicase_C"/>
    <property type="match status" value="1"/>
</dbReference>
<keyword evidence="8" id="KW-0378">Hydrolase</keyword>
<dbReference type="PROSITE" id="PS50821">
    <property type="entry name" value="PAZ"/>
    <property type="match status" value="1"/>
</dbReference>
<protein>
    <recommendedName>
        <fullName evidence="24">Dicer-2</fullName>
    </recommendedName>
</protein>
<dbReference type="SUPFAM" id="SSF101690">
    <property type="entry name" value="PAZ domain"/>
    <property type="match status" value="1"/>
</dbReference>
<keyword evidence="12 16" id="KW-0694">RNA-binding</keyword>
<feature type="domain" description="Dicer dsRNA-binding fold" evidence="21">
    <location>
        <begin position="350"/>
        <end position="443"/>
    </location>
</feature>
<dbReference type="InterPro" id="IPR036389">
    <property type="entry name" value="RNase_III_sf"/>
</dbReference>
<evidence type="ECO:0000256" key="13">
    <source>
        <dbReference type="ARBA" id="ARBA00023158"/>
    </source>
</evidence>
<dbReference type="Proteomes" id="UP001153292">
    <property type="component" value="Chromosome 15"/>
</dbReference>
<keyword evidence="13" id="KW-0943">RNA-mediated gene silencing</keyword>
<dbReference type="SUPFAM" id="SSF54768">
    <property type="entry name" value="dsRNA-binding domain-like"/>
    <property type="match status" value="1"/>
</dbReference>
<dbReference type="SUPFAM" id="SSF69065">
    <property type="entry name" value="RNase III domain-like"/>
    <property type="match status" value="2"/>
</dbReference>
<keyword evidence="5" id="KW-0677">Repeat</keyword>
<evidence type="ECO:0000259" key="19">
    <source>
        <dbReference type="PROSITE" id="PS50821"/>
    </source>
</evidence>
<dbReference type="Pfam" id="PF00636">
    <property type="entry name" value="Ribonuclease_3"/>
    <property type="match status" value="2"/>
</dbReference>
<dbReference type="PROSITE" id="PS51194">
    <property type="entry name" value="HELICASE_CTER"/>
    <property type="match status" value="1"/>
</dbReference>
<dbReference type="SMART" id="SM00949">
    <property type="entry name" value="PAZ"/>
    <property type="match status" value="1"/>
</dbReference>
<evidence type="ECO:0000256" key="8">
    <source>
        <dbReference type="ARBA" id="ARBA00022801"/>
    </source>
</evidence>
<dbReference type="InterPro" id="IPR005034">
    <property type="entry name" value="Dicer_dimerisation"/>
</dbReference>
<keyword evidence="23" id="KW-1185">Reference proteome</keyword>
<dbReference type="PANTHER" id="PTHR14950:SF36">
    <property type="entry name" value="ENDORIBONUCLEASE DCR-2"/>
    <property type="match status" value="1"/>
</dbReference>
<dbReference type="SUPFAM" id="SSF52540">
    <property type="entry name" value="P-loop containing nucleoside triphosphate hydrolases"/>
    <property type="match status" value="1"/>
</dbReference>
<evidence type="ECO:0000256" key="15">
    <source>
        <dbReference type="ARBA" id="ARBA00035116"/>
    </source>
</evidence>
<evidence type="ECO:0000256" key="12">
    <source>
        <dbReference type="ARBA" id="ARBA00022884"/>
    </source>
</evidence>
<feature type="domain" description="RNase III" evidence="18">
    <location>
        <begin position="1196"/>
        <end position="1355"/>
    </location>
</feature>
<keyword evidence="3" id="KW-0540">Nuclease</keyword>